<keyword evidence="3" id="KW-1185">Reference proteome</keyword>
<dbReference type="EMBL" id="PZQS01000001">
    <property type="protein sequence ID" value="PVD39064.1"/>
    <property type="molecule type" value="Genomic_DNA"/>
</dbReference>
<feature type="region of interest" description="Disordered" evidence="1">
    <location>
        <begin position="97"/>
        <end position="120"/>
    </location>
</feature>
<accession>A0A2T7Q068</accession>
<evidence type="ECO:0000256" key="1">
    <source>
        <dbReference type="SAM" id="MobiDB-lite"/>
    </source>
</evidence>
<sequence>MVGRTATTFPSTHSHPPPAVHVQSQCHARATDGIQAGEVGVVTCLRLMGSQREGRWKDPKSDVTESPRNEDHEKGEEDGYEEEKALRQTAISLVSLTPDGDEHDLSIPFANEATSVTECT</sequence>
<reference evidence="2 3" key="1">
    <citation type="submission" date="2018-04" db="EMBL/GenBank/DDBJ databases">
        <title>The genome of golden apple snail Pomacea canaliculata provides insight into stress tolerance and invasive adaptation.</title>
        <authorList>
            <person name="Liu C."/>
            <person name="Liu B."/>
            <person name="Ren Y."/>
            <person name="Zhang Y."/>
            <person name="Wang H."/>
            <person name="Li S."/>
            <person name="Jiang F."/>
            <person name="Yin L."/>
            <person name="Zhang G."/>
            <person name="Qian W."/>
            <person name="Fan W."/>
        </authorList>
    </citation>
    <scope>NUCLEOTIDE SEQUENCE [LARGE SCALE GENOMIC DNA]</scope>
    <source>
        <strain evidence="2">SZHN2017</strain>
        <tissue evidence="2">Muscle</tissue>
    </source>
</reference>
<feature type="region of interest" description="Disordered" evidence="1">
    <location>
        <begin position="1"/>
        <end position="23"/>
    </location>
</feature>
<protein>
    <submittedName>
        <fullName evidence="2">Uncharacterized protein</fullName>
    </submittedName>
</protein>
<gene>
    <name evidence="2" type="ORF">C0Q70_01692</name>
</gene>
<comment type="caution">
    <text evidence="2">The sequence shown here is derived from an EMBL/GenBank/DDBJ whole genome shotgun (WGS) entry which is preliminary data.</text>
</comment>
<feature type="compositionally biased region" description="Low complexity" evidence="1">
    <location>
        <begin position="1"/>
        <end position="14"/>
    </location>
</feature>
<evidence type="ECO:0000313" key="2">
    <source>
        <dbReference type="EMBL" id="PVD39064.1"/>
    </source>
</evidence>
<evidence type="ECO:0000313" key="3">
    <source>
        <dbReference type="Proteomes" id="UP000245119"/>
    </source>
</evidence>
<organism evidence="2 3">
    <name type="scientific">Pomacea canaliculata</name>
    <name type="common">Golden apple snail</name>
    <dbReference type="NCBI Taxonomy" id="400727"/>
    <lineage>
        <taxon>Eukaryota</taxon>
        <taxon>Metazoa</taxon>
        <taxon>Spiralia</taxon>
        <taxon>Lophotrochozoa</taxon>
        <taxon>Mollusca</taxon>
        <taxon>Gastropoda</taxon>
        <taxon>Caenogastropoda</taxon>
        <taxon>Architaenioglossa</taxon>
        <taxon>Ampullarioidea</taxon>
        <taxon>Ampullariidae</taxon>
        <taxon>Pomacea</taxon>
    </lineage>
</organism>
<dbReference type="Proteomes" id="UP000245119">
    <property type="component" value="Linkage Group LG1"/>
</dbReference>
<dbReference type="AlphaFoldDB" id="A0A2T7Q068"/>
<proteinExistence type="predicted"/>
<name>A0A2T7Q068_POMCA</name>
<feature type="compositionally biased region" description="Basic and acidic residues" evidence="1">
    <location>
        <begin position="52"/>
        <end position="83"/>
    </location>
</feature>
<feature type="region of interest" description="Disordered" evidence="1">
    <location>
        <begin position="50"/>
        <end position="83"/>
    </location>
</feature>